<feature type="compositionally biased region" description="Polar residues" evidence="1">
    <location>
        <begin position="18"/>
        <end position="36"/>
    </location>
</feature>
<evidence type="ECO:0000256" key="1">
    <source>
        <dbReference type="SAM" id="MobiDB-lite"/>
    </source>
</evidence>
<protein>
    <submittedName>
        <fullName evidence="2">Uncharacterized protein</fullName>
    </submittedName>
</protein>
<evidence type="ECO:0000313" key="2">
    <source>
        <dbReference type="EMBL" id="KAF8904378.1"/>
    </source>
</evidence>
<dbReference type="Proteomes" id="UP000724874">
    <property type="component" value="Unassembled WGS sequence"/>
</dbReference>
<dbReference type="EMBL" id="JADNYJ010000026">
    <property type="protein sequence ID" value="KAF8904378.1"/>
    <property type="molecule type" value="Genomic_DNA"/>
</dbReference>
<dbReference type="AlphaFoldDB" id="A0A9P5NRX7"/>
<reference evidence="2" key="1">
    <citation type="submission" date="2020-11" db="EMBL/GenBank/DDBJ databases">
        <authorList>
            <consortium name="DOE Joint Genome Institute"/>
            <person name="Ahrendt S."/>
            <person name="Riley R."/>
            <person name="Andreopoulos W."/>
            <person name="LaButti K."/>
            <person name="Pangilinan J."/>
            <person name="Ruiz-duenas F.J."/>
            <person name="Barrasa J.M."/>
            <person name="Sanchez-Garcia M."/>
            <person name="Camarero S."/>
            <person name="Miyauchi S."/>
            <person name="Serrano A."/>
            <person name="Linde D."/>
            <person name="Babiker R."/>
            <person name="Drula E."/>
            <person name="Ayuso-Fernandez I."/>
            <person name="Pacheco R."/>
            <person name="Padilla G."/>
            <person name="Ferreira P."/>
            <person name="Barriuso J."/>
            <person name="Kellner H."/>
            <person name="Castanera R."/>
            <person name="Alfaro M."/>
            <person name="Ramirez L."/>
            <person name="Pisabarro A.G."/>
            <person name="Kuo A."/>
            <person name="Tritt A."/>
            <person name="Lipzen A."/>
            <person name="He G."/>
            <person name="Yan M."/>
            <person name="Ng V."/>
            <person name="Cullen D."/>
            <person name="Martin F."/>
            <person name="Rosso M.-N."/>
            <person name="Henrissat B."/>
            <person name="Hibbett D."/>
            <person name="Martinez A.T."/>
            <person name="Grigoriev I.V."/>
        </authorList>
    </citation>
    <scope>NUCLEOTIDE SEQUENCE</scope>
    <source>
        <strain evidence="2">AH 44721</strain>
    </source>
</reference>
<keyword evidence="3" id="KW-1185">Reference proteome</keyword>
<feature type="compositionally biased region" description="Polar residues" evidence="1">
    <location>
        <begin position="118"/>
        <end position="137"/>
    </location>
</feature>
<proteinExistence type="predicted"/>
<feature type="compositionally biased region" description="Low complexity" evidence="1">
    <location>
        <begin position="234"/>
        <end position="244"/>
    </location>
</feature>
<sequence length="447" mass="48632">MPKPSQRAANGQLRPHSRSSSATKLGANLQFTQKDAQPQKHTDKSKKAVYQHEAHPNKLPFARVNSAQHVHSREHVALTNKRQVAPQYPQQANKVPNGKAFRIASPSEEGDDDDEWVSSESGAATPNHRNSDSSDTASEADGPDRAILNVQIPPQPRQAQTQPHPAKSDAILTRVPTARPTDFEALQRLDHTTTAQPNPPKLAQPHPATAPPMPPSEPHVRQAPNPNNHRRSRPPSTHSSQSKSELALRPHPLIRGISHGQIGIVPKQQPLAPLTVLPSAALPQISTTPPDSEFEGASKHHHLSSSPTSLKTSSGSPLSTDLPHSSFPHDRRTSFSSTGSVNTVPVHSTIIREMPRTHDRTRTLSTMSTSSSSAALSSLTHLPTVTRPPSPQPIAFFPPVNPHANVEGIHPLLPVPYLHNHLTVLSRRTPMRESFDRVIRAKNAAAR</sequence>
<feature type="compositionally biased region" description="Basic and acidic residues" evidence="1">
    <location>
        <begin position="37"/>
        <end position="56"/>
    </location>
</feature>
<feature type="compositionally biased region" description="Low complexity" evidence="1">
    <location>
        <begin position="304"/>
        <end position="320"/>
    </location>
</feature>
<name>A0A9P5NRX7_GYMJU</name>
<accession>A0A9P5NRX7</accession>
<feature type="compositionally biased region" description="Polar residues" evidence="1">
    <location>
        <begin position="334"/>
        <end position="346"/>
    </location>
</feature>
<feature type="region of interest" description="Disordered" evidence="1">
    <location>
        <begin position="282"/>
        <end position="349"/>
    </location>
</feature>
<organism evidence="2 3">
    <name type="scientific">Gymnopilus junonius</name>
    <name type="common">Spectacular rustgill mushroom</name>
    <name type="synonym">Gymnopilus spectabilis subsp. junonius</name>
    <dbReference type="NCBI Taxonomy" id="109634"/>
    <lineage>
        <taxon>Eukaryota</taxon>
        <taxon>Fungi</taxon>
        <taxon>Dikarya</taxon>
        <taxon>Basidiomycota</taxon>
        <taxon>Agaricomycotina</taxon>
        <taxon>Agaricomycetes</taxon>
        <taxon>Agaricomycetidae</taxon>
        <taxon>Agaricales</taxon>
        <taxon>Agaricineae</taxon>
        <taxon>Hymenogastraceae</taxon>
        <taxon>Gymnopilus</taxon>
    </lineage>
</organism>
<evidence type="ECO:0000313" key="3">
    <source>
        <dbReference type="Proteomes" id="UP000724874"/>
    </source>
</evidence>
<feature type="region of interest" description="Disordered" evidence="1">
    <location>
        <begin position="1"/>
        <end position="248"/>
    </location>
</feature>
<feature type="compositionally biased region" description="Acidic residues" evidence="1">
    <location>
        <begin position="108"/>
        <end position="117"/>
    </location>
</feature>
<feature type="compositionally biased region" description="Pro residues" evidence="1">
    <location>
        <begin position="197"/>
        <end position="217"/>
    </location>
</feature>
<dbReference type="OrthoDB" id="3219024at2759"/>
<comment type="caution">
    <text evidence="2">The sequence shown here is derived from an EMBL/GenBank/DDBJ whole genome shotgun (WGS) entry which is preliminary data.</text>
</comment>
<feature type="compositionally biased region" description="Basic and acidic residues" evidence="1">
    <location>
        <begin position="181"/>
        <end position="191"/>
    </location>
</feature>
<gene>
    <name evidence="2" type="ORF">CPB84DRAFT_1772883</name>
</gene>